<feature type="region of interest" description="Disordered" evidence="8">
    <location>
        <begin position="613"/>
        <end position="632"/>
    </location>
</feature>
<name>A0A7I4BKQ6_PHYPA</name>
<dbReference type="FunCoup" id="A0A7I4BKQ6">
    <property type="interactions" value="1674"/>
</dbReference>
<evidence type="ECO:0000313" key="10">
    <source>
        <dbReference type="EnsemblPlants" id="Pp3c19_18440V3.3"/>
    </source>
</evidence>
<keyword evidence="2" id="KW-0217">Developmental protein</keyword>
<keyword evidence="4" id="KW-0132">Cell division</keyword>
<reference evidence="10 11" key="2">
    <citation type="journal article" date="2018" name="Plant J.">
        <title>The Physcomitrella patens chromosome-scale assembly reveals moss genome structure and evolution.</title>
        <authorList>
            <person name="Lang D."/>
            <person name="Ullrich K.K."/>
            <person name="Murat F."/>
            <person name="Fuchs J."/>
            <person name="Jenkins J."/>
            <person name="Haas F.B."/>
            <person name="Piednoel M."/>
            <person name="Gundlach H."/>
            <person name="Van Bel M."/>
            <person name="Meyberg R."/>
            <person name="Vives C."/>
            <person name="Morata J."/>
            <person name="Symeonidi A."/>
            <person name="Hiss M."/>
            <person name="Muchero W."/>
            <person name="Kamisugi Y."/>
            <person name="Saleh O."/>
            <person name="Blanc G."/>
            <person name="Decker E.L."/>
            <person name="van Gessel N."/>
            <person name="Grimwood J."/>
            <person name="Hayes R.D."/>
            <person name="Graham S.W."/>
            <person name="Gunter L.E."/>
            <person name="McDaniel S.F."/>
            <person name="Hoernstein S.N.W."/>
            <person name="Larsson A."/>
            <person name="Li F.W."/>
            <person name="Perroud P.F."/>
            <person name="Phillips J."/>
            <person name="Ranjan P."/>
            <person name="Rokshar D.S."/>
            <person name="Rothfels C.J."/>
            <person name="Schneider L."/>
            <person name="Shu S."/>
            <person name="Stevenson D.W."/>
            <person name="Thummler F."/>
            <person name="Tillich M."/>
            <person name="Villarreal Aguilar J.C."/>
            <person name="Widiez T."/>
            <person name="Wong G.K."/>
            <person name="Wymore A."/>
            <person name="Zhang Y."/>
            <person name="Zimmer A.D."/>
            <person name="Quatrano R.S."/>
            <person name="Mayer K.F.X."/>
            <person name="Goodstein D."/>
            <person name="Casacuberta J.M."/>
            <person name="Vandepoele K."/>
            <person name="Reski R."/>
            <person name="Cuming A.C."/>
            <person name="Tuskan G.A."/>
            <person name="Maumus F."/>
            <person name="Salse J."/>
            <person name="Schmutz J."/>
            <person name="Rensing S.A."/>
        </authorList>
    </citation>
    <scope>NUCLEOTIDE SEQUENCE [LARGE SCALE GENOMIC DNA]</scope>
    <source>
        <strain evidence="10 11">cv. Gransden 2004</strain>
    </source>
</reference>
<evidence type="ECO:0000256" key="1">
    <source>
        <dbReference type="ARBA" id="ARBA00004413"/>
    </source>
</evidence>
<dbReference type="InParanoid" id="A0A7I4BKQ6"/>
<comment type="subcellular location">
    <subcellularLocation>
        <location evidence="1">Cell membrane</location>
        <topology evidence="1">Peripheral membrane protein</topology>
        <orientation evidence="1">Cytoplasmic side</orientation>
    </subcellularLocation>
</comment>
<reference evidence="10" key="3">
    <citation type="submission" date="2020-12" db="UniProtKB">
        <authorList>
            <consortium name="EnsemblPlants"/>
        </authorList>
    </citation>
    <scope>IDENTIFICATION</scope>
</reference>
<evidence type="ECO:0000256" key="6">
    <source>
        <dbReference type="ARBA" id="ARBA00023306"/>
    </source>
</evidence>
<dbReference type="PANTHER" id="PTHR31083:SF6">
    <property type="entry name" value="PROTEIN SOSEKI 3"/>
    <property type="match status" value="1"/>
</dbReference>
<reference evidence="10 11" key="1">
    <citation type="journal article" date="2008" name="Science">
        <title>The Physcomitrella genome reveals evolutionary insights into the conquest of land by plants.</title>
        <authorList>
            <person name="Rensing S."/>
            <person name="Lang D."/>
            <person name="Zimmer A."/>
            <person name="Terry A."/>
            <person name="Salamov A."/>
            <person name="Shapiro H."/>
            <person name="Nishiyama T."/>
            <person name="Perroud P.-F."/>
            <person name="Lindquist E."/>
            <person name="Kamisugi Y."/>
            <person name="Tanahashi T."/>
            <person name="Sakakibara K."/>
            <person name="Fujita T."/>
            <person name="Oishi K."/>
            <person name="Shin-I T."/>
            <person name="Kuroki Y."/>
            <person name="Toyoda A."/>
            <person name="Suzuki Y."/>
            <person name="Hashimoto A."/>
            <person name="Yamaguchi K."/>
            <person name="Sugano A."/>
            <person name="Kohara Y."/>
            <person name="Fujiyama A."/>
            <person name="Anterola A."/>
            <person name="Aoki S."/>
            <person name="Ashton N."/>
            <person name="Barbazuk W.B."/>
            <person name="Barker E."/>
            <person name="Bennetzen J."/>
            <person name="Bezanilla M."/>
            <person name="Blankenship R."/>
            <person name="Cho S.H."/>
            <person name="Dutcher S."/>
            <person name="Estelle M."/>
            <person name="Fawcett J.A."/>
            <person name="Gundlach H."/>
            <person name="Hanada K."/>
            <person name="Heyl A."/>
            <person name="Hicks K.A."/>
            <person name="Hugh J."/>
            <person name="Lohr M."/>
            <person name="Mayer K."/>
            <person name="Melkozernov A."/>
            <person name="Murata T."/>
            <person name="Nelson D."/>
            <person name="Pils B."/>
            <person name="Prigge M."/>
            <person name="Reiss B."/>
            <person name="Renner T."/>
            <person name="Rombauts S."/>
            <person name="Rushton P."/>
            <person name="Sanderfoot A."/>
            <person name="Schween G."/>
            <person name="Shiu S.-H."/>
            <person name="Stueber K."/>
            <person name="Theodoulou F.L."/>
            <person name="Tu H."/>
            <person name="Van de Peer Y."/>
            <person name="Verrier P.J."/>
            <person name="Waters E."/>
            <person name="Wood A."/>
            <person name="Yang L."/>
            <person name="Cove D."/>
            <person name="Cuming A."/>
            <person name="Hasebe M."/>
            <person name="Lucas S."/>
            <person name="Mishler D.B."/>
            <person name="Reski R."/>
            <person name="Grigoriev I."/>
            <person name="Quatrano R.S."/>
            <person name="Boore J.L."/>
        </authorList>
    </citation>
    <scope>NUCLEOTIDE SEQUENCE [LARGE SCALE GENOMIC DNA]</scope>
    <source>
        <strain evidence="10 11">cv. Gransden 2004</strain>
    </source>
</reference>
<feature type="region of interest" description="Disordered" evidence="8">
    <location>
        <begin position="266"/>
        <end position="291"/>
    </location>
</feature>
<dbReference type="EnsemblPlants" id="Pp3c19_18440V3.3">
    <property type="protein sequence ID" value="Pp3c19_18440V3.3"/>
    <property type="gene ID" value="Pp3c19_18440"/>
</dbReference>
<feature type="region of interest" description="Disordered" evidence="8">
    <location>
        <begin position="643"/>
        <end position="715"/>
    </location>
</feature>
<evidence type="ECO:0000256" key="8">
    <source>
        <dbReference type="SAM" id="MobiDB-lite"/>
    </source>
</evidence>
<accession>A0A7I4BKQ6</accession>
<feature type="compositionally biased region" description="Basic and acidic residues" evidence="8">
    <location>
        <begin position="384"/>
        <end position="398"/>
    </location>
</feature>
<dbReference type="GO" id="GO:0005886">
    <property type="term" value="C:plasma membrane"/>
    <property type="evidence" value="ECO:0007669"/>
    <property type="project" value="UniProtKB-SubCell"/>
</dbReference>
<feature type="compositionally biased region" description="Basic and acidic residues" evidence="8">
    <location>
        <begin position="763"/>
        <end position="785"/>
    </location>
</feature>
<feature type="region of interest" description="Disordered" evidence="8">
    <location>
        <begin position="762"/>
        <end position="785"/>
    </location>
</feature>
<dbReference type="PANTHER" id="PTHR31083">
    <property type="entry name" value="UPSTREAM OF FLC PROTEIN (DUF966)"/>
    <property type="match status" value="1"/>
</dbReference>
<feature type="domain" description="SOSEKI DIX-like" evidence="9">
    <location>
        <begin position="27"/>
        <end position="115"/>
    </location>
</feature>
<evidence type="ECO:0000313" key="11">
    <source>
        <dbReference type="Proteomes" id="UP000006727"/>
    </source>
</evidence>
<evidence type="ECO:0000259" key="9">
    <source>
        <dbReference type="Pfam" id="PF06136"/>
    </source>
</evidence>
<feature type="compositionally biased region" description="Low complexity" evidence="8">
    <location>
        <begin position="668"/>
        <end position="679"/>
    </location>
</feature>
<dbReference type="EMBL" id="ABEU02000019">
    <property type="status" value="NOT_ANNOTATED_CDS"/>
    <property type="molecule type" value="Genomic_DNA"/>
</dbReference>
<keyword evidence="6" id="KW-0131">Cell cycle</keyword>
<evidence type="ECO:0000256" key="2">
    <source>
        <dbReference type="ARBA" id="ARBA00022473"/>
    </source>
</evidence>
<keyword evidence="11" id="KW-1185">Reference proteome</keyword>
<dbReference type="GO" id="GO:0051258">
    <property type="term" value="P:protein polymerization"/>
    <property type="evidence" value="ECO:0007669"/>
    <property type="project" value="UniProtKB-ARBA"/>
</dbReference>
<dbReference type="Proteomes" id="UP000006727">
    <property type="component" value="Chromosome 19"/>
</dbReference>
<dbReference type="InterPro" id="IPR048351">
    <property type="entry name" value="SOK_DIX"/>
</dbReference>
<comment type="similarity">
    <text evidence="7">Belongs to the SOSEKI family.</text>
</comment>
<feature type="region of interest" description="Disordered" evidence="8">
    <location>
        <begin position="373"/>
        <end position="402"/>
    </location>
</feature>
<feature type="compositionally biased region" description="Basic residues" evidence="8">
    <location>
        <begin position="650"/>
        <end position="664"/>
    </location>
</feature>
<dbReference type="GO" id="GO:0051301">
    <property type="term" value="P:cell division"/>
    <property type="evidence" value="ECO:0007669"/>
    <property type="project" value="UniProtKB-KW"/>
</dbReference>
<keyword evidence="3" id="KW-1003">Cell membrane</keyword>
<feature type="compositionally biased region" description="Basic and acidic residues" evidence="8">
    <location>
        <begin position="685"/>
        <end position="707"/>
    </location>
</feature>
<dbReference type="AlphaFoldDB" id="A0A7I4BKQ6"/>
<evidence type="ECO:0000256" key="3">
    <source>
        <dbReference type="ARBA" id="ARBA00022475"/>
    </source>
</evidence>
<protein>
    <recommendedName>
        <fullName evidence="9">SOSEKI DIX-like domain-containing protein</fullName>
    </recommendedName>
</protein>
<evidence type="ECO:0000256" key="7">
    <source>
        <dbReference type="ARBA" id="ARBA00024211"/>
    </source>
</evidence>
<dbReference type="Pfam" id="PF06136">
    <property type="entry name" value="SOK"/>
    <property type="match status" value="1"/>
</dbReference>
<dbReference type="Gramene" id="Pp3c19_18440V3.3">
    <property type="protein sequence ID" value="Pp3c19_18440V3.3"/>
    <property type="gene ID" value="Pp3c19_18440"/>
</dbReference>
<evidence type="ECO:0000256" key="5">
    <source>
        <dbReference type="ARBA" id="ARBA00023136"/>
    </source>
</evidence>
<sequence length="864" mass="95769">MPSLGAVRRSGSMETLRQSPSLCRAADVLYLLGRGAQLEHLHMINVQYASHQPGPTFKDVKNRLIALRGSGMPGSFSWSYKRNYKDTFIWCDLFDDDFILPLCETGEYVLKALELFNASQDKDVECKELHMPTQSLPIRNSRVSSPVKPLRSSTWEEQFDLESEVSMAIKKSLILISDAGNVTFDSSLNLSKQTMNKLSHNKRALEVGHLDHSDISNTGTYASLDAVENQQFPDQQRSKCNAARTEKATEAKPCYARSQTVHRKTSIQRGACSRGISPAVGNPGEDTDYPRNEMRGVVPMAGNSLIANQCSAGSQTSFRETSLQGGVAKDCNELVDRSAAAIIKKDEMLAFSSSPTTIPNAKRRTWEKEINKDNMCTGLSQSKSSDDEHLSPHREVHKSSSPCLSASDDPFLYNVLRKATRLGSPRPRMCRGVDVVNSTRARTKMHFRSKPREVGIEVSKKPERQPKCLVDETSKNNNSCSKSPKIHSSYTSSERPAKELKSLSHYFETRERTSSVIKLMSETPSIEEKPRQQLISVQADPQALSDAALATNPPRPEFRSSGNDALDASYRKTMEVLAKLPVRGEHRFRSELEGSKQGPKFDTKSSMACALSPRQVPAPRVEHDAHNSCSMHNTHGRTAAITLEESSKNKSSRQRRPNSKKPLGKKNSSSLHLISSQRSDVTLKIPDERTIKISRNSSKESSPKHCAEQSNTEKTSIISQLSESFLLDSRTSHSSSGIELGLTRSIQIATKADTTAVAIPEQPSHEVSKECPFDQPGKPKDYKSREDRLLTPGLTQMDREKSLQDAVMKSEPPMNLVLHECSQCGRTFKPESLQERKASIIAYLACAESPLLVSVFTLIISSSA</sequence>
<evidence type="ECO:0000256" key="4">
    <source>
        <dbReference type="ARBA" id="ARBA00022618"/>
    </source>
</evidence>
<feature type="region of interest" description="Disordered" evidence="8">
    <location>
        <begin position="470"/>
        <end position="497"/>
    </location>
</feature>
<keyword evidence="5" id="KW-0472">Membrane</keyword>
<proteinExistence type="inferred from homology"/>
<dbReference type="InterPro" id="IPR010369">
    <property type="entry name" value="SOK"/>
</dbReference>
<organism evidence="10 11">
    <name type="scientific">Physcomitrium patens</name>
    <name type="common">Spreading-leaved earth moss</name>
    <name type="synonym">Physcomitrella patens</name>
    <dbReference type="NCBI Taxonomy" id="3218"/>
    <lineage>
        <taxon>Eukaryota</taxon>
        <taxon>Viridiplantae</taxon>
        <taxon>Streptophyta</taxon>
        <taxon>Embryophyta</taxon>
        <taxon>Bryophyta</taxon>
        <taxon>Bryophytina</taxon>
        <taxon>Bryopsida</taxon>
        <taxon>Funariidae</taxon>
        <taxon>Funariales</taxon>
        <taxon>Funariaceae</taxon>
        <taxon>Physcomitrium</taxon>
    </lineage>
</organism>